<dbReference type="PANTHER" id="PTHR30055:SF234">
    <property type="entry name" value="HTH-TYPE TRANSCRIPTIONAL REGULATOR BETI"/>
    <property type="match status" value="1"/>
</dbReference>
<gene>
    <name evidence="8" type="ORF">B7C62_01115</name>
</gene>
<dbReference type="SUPFAM" id="SSF48498">
    <property type="entry name" value="Tetracyclin repressor-like, C-terminal domain"/>
    <property type="match status" value="1"/>
</dbReference>
<dbReference type="PRINTS" id="PR00455">
    <property type="entry name" value="HTHTETR"/>
</dbReference>
<reference evidence="8 9" key="1">
    <citation type="submission" date="2017-04" db="EMBL/GenBank/DDBJ databases">
        <title>The complete genome sequence of Streptomyces albolongus YIM 101047, the producer of novel bafilomycins and novel odoriferous sesquiterpenoids.</title>
        <authorList>
            <person name="Yin M."/>
            <person name="Jiang Y."/>
        </authorList>
    </citation>
    <scope>NUCLEOTIDE SEQUENCE [LARGE SCALE GENOMIC DNA]</scope>
    <source>
        <strain evidence="8 9">YIM 101047</strain>
    </source>
</reference>
<evidence type="ECO:0000256" key="6">
    <source>
        <dbReference type="SAM" id="MobiDB-lite"/>
    </source>
</evidence>
<accession>A0ABC8BMT5</accession>
<dbReference type="Proteomes" id="UP000192251">
    <property type="component" value="Chromosome"/>
</dbReference>
<feature type="DNA-binding region" description="H-T-H motif" evidence="5">
    <location>
        <begin position="44"/>
        <end position="63"/>
    </location>
</feature>
<keyword evidence="3 5" id="KW-0238">DNA-binding</keyword>
<dbReference type="Gene3D" id="1.10.357.10">
    <property type="entry name" value="Tetracycline Repressor, domain 2"/>
    <property type="match status" value="1"/>
</dbReference>
<keyword evidence="4" id="KW-0804">Transcription</keyword>
<evidence type="ECO:0000259" key="7">
    <source>
        <dbReference type="PROSITE" id="PS50977"/>
    </source>
</evidence>
<dbReference type="Pfam" id="PF13977">
    <property type="entry name" value="TetR_C_6"/>
    <property type="match status" value="1"/>
</dbReference>
<evidence type="ECO:0000256" key="2">
    <source>
        <dbReference type="ARBA" id="ARBA00023015"/>
    </source>
</evidence>
<keyword evidence="1" id="KW-0678">Repressor</keyword>
<dbReference type="SUPFAM" id="SSF46689">
    <property type="entry name" value="Homeodomain-like"/>
    <property type="match status" value="1"/>
</dbReference>
<evidence type="ECO:0000313" key="9">
    <source>
        <dbReference type="Proteomes" id="UP000192251"/>
    </source>
</evidence>
<feature type="region of interest" description="Disordered" evidence="6">
    <location>
        <begin position="1"/>
        <end position="20"/>
    </location>
</feature>
<dbReference type="GO" id="GO:0006355">
    <property type="term" value="P:regulation of DNA-templated transcription"/>
    <property type="evidence" value="ECO:0007669"/>
    <property type="project" value="UniProtKB-ARBA"/>
</dbReference>
<feature type="domain" description="HTH tetR-type" evidence="7">
    <location>
        <begin position="21"/>
        <end position="81"/>
    </location>
</feature>
<dbReference type="AlphaFoldDB" id="A0ABC8BMT5"/>
<evidence type="ECO:0000256" key="4">
    <source>
        <dbReference type="ARBA" id="ARBA00023163"/>
    </source>
</evidence>
<sequence>MPSIPSGVPGGRPHSEEHAVSDRRTAILEAAATVIARRGVRGLRVEELAAEAGVSKALIYYHFEDRTGLLRRTLAFVNNRAERYTAEHSAAEAAAGPEATAGREATTNSETAAGPGVAPGSDAVPGPLRRLEQALLLELQDLPHVRENSTAWGELRASAVFDPELRGELALASVIWVREVADLLGEVRPTAPDSALTASAERLTALLEGLSARWLSGILPLPDARTRMREAIGVEVAHLARDAVAPATYDTPTPPE</sequence>
<name>A0ABC8BMT5_9ACTN</name>
<dbReference type="KEGG" id="kab:B7C62_01115"/>
<evidence type="ECO:0000256" key="3">
    <source>
        <dbReference type="ARBA" id="ARBA00023125"/>
    </source>
</evidence>
<dbReference type="InterPro" id="IPR036271">
    <property type="entry name" value="Tet_transcr_reg_TetR-rel_C_sf"/>
</dbReference>
<evidence type="ECO:0000256" key="1">
    <source>
        <dbReference type="ARBA" id="ARBA00022491"/>
    </source>
</evidence>
<evidence type="ECO:0000313" key="8">
    <source>
        <dbReference type="EMBL" id="ARF71010.1"/>
    </source>
</evidence>
<dbReference type="EMBL" id="CP020563">
    <property type="protein sequence ID" value="ARF71010.1"/>
    <property type="molecule type" value="Genomic_DNA"/>
</dbReference>
<dbReference type="Pfam" id="PF00440">
    <property type="entry name" value="TetR_N"/>
    <property type="match status" value="1"/>
</dbReference>
<keyword evidence="2" id="KW-0805">Transcription regulation</keyword>
<dbReference type="InterPro" id="IPR050109">
    <property type="entry name" value="HTH-type_TetR-like_transc_reg"/>
</dbReference>
<dbReference type="InterPro" id="IPR001647">
    <property type="entry name" value="HTH_TetR"/>
</dbReference>
<proteinExistence type="predicted"/>
<evidence type="ECO:0000256" key="5">
    <source>
        <dbReference type="PROSITE-ProRule" id="PRU00335"/>
    </source>
</evidence>
<feature type="region of interest" description="Disordered" evidence="6">
    <location>
        <begin position="87"/>
        <end position="124"/>
    </location>
</feature>
<dbReference type="GO" id="GO:0003677">
    <property type="term" value="F:DNA binding"/>
    <property type="evidence" value="ECO:0007669"/>
    <property type="project" value="UniProtKB-UniRule"/>
</dbReference>
<dbReference type="InterPro" id="IPR009057">
    <property type="entry name" value="Homeodomain-like_sf"/>
</dbReference>
<dbReference type="PANTHER" id="PTHR30055">
    <property type="entry name" value="HTH-TYPE TRANSCRIPTIONAL REGULATOR RUTR"/>
    <property type="match status" value="1"/>
</dbReference>
<keyword evidence="9" id="KW-1185">Reference proteome</keyword>
<feature type="compositionally biased region" description="Low complexity" evidence="6">
    <location>
        <begin position="91"/>
        <end position="107"/>
    </location>
</feature>
<dbReference type="PROSITE" id="PS50977">
    <property type="entry name" value="HTH_TETR_2"/>
    <property type="match status" value="1"/>
</dbReference>
<organism evidence="8 9">
    <name type="scientific">Kitasatospora albolonga</name>
    <dbReference type="NCBI Taxonomy" id="68173"/>
    <lineage>
        <taxon>Bacteria</taxon>
        <taxon>Bacillati</taxon>
        <taxon>Actinomycetota</taxon>
        <taxon>Actinomycetes</taxon>
        <taxon>Kitasatosporales</taxon>
        <taxon>Streptomycetaceae</taxon>
        <taxon>Kitasatospora</taxon>
    </lineage>
</organism>
<dbReference type="InterPro" id="IPR039538">
    <property type="entry name" value="BetI_C"/>
</dbReference>
<protein>
    <submittedName>
        <fullName evidence="8">TetR family transcriptional regulator</fullName>
    </submittedName>
</protein>